<feature type="compositionally biased region" description="Basic residues" evidence="1">
    <location>
        <begin position="19"/>
        <end position="31"/>
    </location>
</feature>
<comment type="caution">
    <text evidence="2">The sequence shown here is derived from an EMBL/GenBank/DDBJ whole genome shotgun (WGS) entry which is preliminary data.</text>
</comment>
<protein>
    <submittedName>
        <fullName evidence="2">Uncharacterized protein</fullName>
    </submittedName>
</protein>
<proteinExistence type="predicted"/>
<sequence>MRSAAIGYPPAQIAQASYRRNRHFHHGYQPR</sequence>
<evidence type="ECO:0000313" key="3">
    <source>
        <dbReference type="Proteomes" id="UP000018217"/>
    </source>
</evidence>
<organism evidence="2 3">
    <name type="scientific">Erwinia piriflorinigrans CFBP 5888</name>
    <dbReference type="NCBI Taxonomy" id="1161919"/>
    <lineage>
        <taxon>Bacteria</taxon>
        <taxon>Pseudomonadati</taxon>
        <taxon>Pseudomonadota</taxon>
        <taxon>Gammaproteobacteria</taxon>
        <taxon>Enterobacterales</taxon>
        <taxon>Erwiniaceae</taxon>
        <taxon>Erwinia</taxon>
    </lineage>
</organism>
<evidence type="ECO:0000256" key="1">
    <source>
        <dbReference type="SAM" id="MobiDB-lite"/>
    </source>
</evidence>
<reference evidence="2 3" key="1">
    <citation type="journal article" date="2013" name="Syst. Appl. Microbiol.">
        <title>Phylogenetic position and virulence apparatus of the pear flower necrosis pathogen Erwinia piriflorinigrans CFBP 5888T as assessed by comparative genomics.</title>
        <authorList>
            <person name="Smits T.H."/>
            <person name="Rezzonico F."/>
            <person name="Lopez M.M."/>
            <person name="Blom J."/>
            <person name="Goesmann A."/>
            <person name="Frey J.E."/>
            <person name="Duffy B."/>
        </authorList>
    </citation>
    <scope>NUCLEOTIDE SEQUENCE [LARGE SCALE GENOMIC DNA]</scope>
    <source>
        <strain evidence="3">CFBP5888</strain>
    </source>
</reference>
<accession>V5ZB17</accession>
<dbReference type="EMBL" id="CAHS01000021">
    <property type="protein sequence ID" value="CCG88563.1"/>
    <property type="molecule type" value="Genomic_DNA"/>
</dbReference>
<feature type="region of interest" description="Disordered" evidence="1">
    <location>
        <begin position="1"/>
        <end position="31"/>
    </location>
</feature>
<evidence type="ECO:0000313" key="2">
    <source>
        <dbReference type="EMBL" id="CCG88563.1"/>
    </source>
</evidence>
<dbReference type="Proteomes" id="UP000018217">
    <property type="component" value="Unassembled WGS sequence"/>
</dbReference>
<dbReference type="AlphaFoldDB" id="V5ZB17"/>
<keyword evidence="3" id="KW-1185">Reference proteome</keyword>
<gene>
    <name evidence="2" type="ORF">EPIR_3200</name>
</gene>
<name>V5ZB17_9GAMM</name>